<dbReference type="InterPro" id="IPR003591">
    <property type="entry name" value="Leu-rich_rpt_typical-subtyp"/>
</dbReference>
<keyword evidence="1" id="KW-0433">Leucine-rich repeat</keyword>
<sequence length="935" mass="104383">MGDLRLSFNLEDYLGGHHPDITELELDTDEPIPSWQALAASFPNLARIKIREIGPVGGKLLIDSDFFAAFPALAELDADTRDSNALAADLSGLNPAHLAKLQRLKIESCRSGDISVLGDLPLLESLSIEVDAPAIRFHTGAASALKKLQLVFSESVRQLDLDLASAPVAKLDLGSGTYYRQLPGPVEIQRLRPPATLSGLKIGLRSETPFPADLQLPPTLTDVEINLQGKATLPPAMLGPQPRLHRLEMSLEGETAPLPAGFFAGLSALRYLKLNMERTPVEGPLLPAGLPLTELHYHNAPGLLGETDTLQLPKLEIVWLSGVGGDQLAWLAHSRKVRYLNIHVAENFHTLPELPALKDFALRDSRLASLPESLRRNTRLQGLTLLGCTLPELGDIRTMSGLKRIWIAPPRRDQRALPPLDDIAHLPGLEQLRLDIDLQHFDPAWMSLAPGAELGLDEHKLVEAYRILRASHLDTARVLEYLQILLDVRRPTELPPMPADFHLVLMAAKLNRFKAQHKTWLRGEAEKNERARPFGAGSVLFVCGRSGFRDTELRTRAAEIGFSISRKLDDSVTHVLLGSAPRAVDLLDSERFALIDDTSLQQCFTAEAPRFLQQQASAGMGDSILAMLASPDESAHKVAVHMLEQGGVTEAMRIPLFLILKTTADNELRKQVRHLLAGIGNEAFQLAVNDRILFHTCRGRDERDELRGQCVMVGKLKRQRRKWGDTLCNDFARAYFDRFGEGLMFVLMQREETPQRLAILESLVEGETLNWRRGAGFDRVLEAASEREKQYLHWHPTREFNYDNELGAARSYLPAALAERHKITRLDLGACLLTALPKGIEHYTGLRSLSISFNAFEKLPANFSRFADLEELDLSYNHFAQFPDVLFKLTKLKRLDLRRAARDDYDSGYGREYQPLLAPQAFRKAFPQCEILEDI</sequence>
<keyword evidence="4" id="KW-1185">Reference proteome</keyword>
<dbReference type="SMART" id="SM00369">
    <property type="entry name" value="LRR_TYP"/>
    <property type="match status" value="3"/>
</dbReference>
<dbReference type="PANTHER" id="PTHR48051:SF1">
    <property type="entry name" value="RAS SUPPRESSOR PROTEIN 1"/>
    <property type="match status" value="1"/>
</dbReference>
<accession>A0ABW1YJ34</accession>
<evidence type="ECO:0000256" key="1">
    <source>
        <dbReference type="ARBA" id="ARBA00022614"/>
    </source>
</evidence>
<dbReference type="InterPro" id="IPR050216">
    <property type="entry name" value="LRR_domain-containing"/>
</dbReference>
<dbReference type="Proteomes" id="UP001596425">
    <property type="component" value="Unassembled WGS sequence"/>
</dbReference>
<dbReference type="PANTHER" id="PTHR48051">
    <property type="match status" value="1"/>
</dbReference>
<protein>
    <recommendedName>
        <fullName evidence="5">Leucine-rich repeat domain-containing protein</fullName>
    </recommendedName>
</protein>
<evidence type="ECO:0000313" key="4">
    <source>
        <dbReference type="Proteomes" id="UP001596425"/>
    </source>
</evidence>
<evidence type="ECO:0000256" key="2">
    <source>
        <dbReference type="ARBA" id="ARBA00022737"/>
    </source>
</evidence>
<dbReference type="InterPro" id="IPR032675">
    <property type="entry name" value="LRR_dom_sf"/>
</dbReference>
<dbReference type="InterPro" id="IPR001611">
    <property type="entry name" value="Leu-rich_rpt"/>
</dbReference>
<proteinExistence type="predicted"/>
<dbReference type="Gene3D" id="3.80.10.10">
    <property type="entry name" value="Ribonuclease Inhibitor"/>
    <property type="match status" value="3"/>
</dbReference>
<dbReference type="EMBL" id="JBHSVR010000001">
    <property type="protein sequence ID" value="MFC6632763.1"/>
    <property type="molecule type" value="Genomic_DNA"/>
</dbReference>
<reference evidence="4" key="1">
    <citation type="journal article" date="2019" name="Int. J. Syst. Evol. Microbiol.">
        <title>The Global Catalogue of Microorganisms (GCM) 10K type strain sequencing project: providing services to taxonomists for standard genome sequencing and annotation.</title>
        <authorList>
            <consortium name="The Broad Institute Genomics Platform"/>
            <consortium name="The Broad Institute Genome Sequencing Center for Infectious Disease"/>
            <person name="Wu L."/>
            <person name="Ma J."/>
        </authorList>
    </citation>
    <scope>NUCLEOTIDE SEQUENCE [LARGE SCALE GENOMIC DNA]</scope>
    <source>
        <strain evidence="4">CGMCC 1.13718</strain>
    </source>
</reference>
<keyword evidence="2" id="KW-0677">Repeat</keyword>
<dbReference type="RefSeq" id="WP_193191907.1">
    <property type="nucleotide sequence ID" value="NZ_JACZFR010000025.1"/>
</dbReference>
<evidence type="ECO:0000313" key="3">
    <source>
        <dbReference type="EMBL" id="MFC6632763.1"/>
    </source>
</evidence>
<dbReference type="SUPFAM" id="SSF52058">
    <property type="entry name" value="L domain-like"/>
    <property type="match status" value="2"/>
</dbReference>
<dbReference type="PROSITE" id="PS51450">
    <property type="entry name" value="LRR"/>
    <property type="match status" value="1"/>
</dbReference>
<name>A0ABW1YJ34_9GAMM</name>
<organism evidence="3 4">
    <name type="scientific">Microbulbifer taiwanensis</name>
    <dbReference type="NCBI Taxonomy" id="986746"/>
    <lineage>
        <taxon>Bacteria</taxon>
        <taxon>Pseudomonadati</taxon>
        <taxon>Pseudomonadota</taxon>
        <taxon>Gammaproteobacteria</taxon>
        <taxon>Cellvibrionales</taxon>
        <taxon>Microbulbiferaceae</taxon>
        <taxon>Microbulbifer</taxon>
    </lineage>
</organism>
<gene>
    <name evidence="3" type="ORF">ACFQBM_05705</name>
</gene>
<evidence type="ECO:0008006" key="5">
    <source>
        <dbReference type="Google" id="ProtNLM"/>
    </source>
</evidence>
<comment type="caution">
    <text evidence="3">The sequence shown here is derived from an EMBL/GenBank/DDBJ whole genome shotgun (WGS) entry which is preliminary data.</text>
</comment>